<dbReference type="EMBL" id="JBHRWI010000062">
    <property type="protein sequence ID" value="MFC3516472.1"/>
    <property type="molecule type" value="Genomic_DNA"/>
</dbReference>
<comment type="caution">
    <text evidence="2">The sequence shown here is derived from an EMBL/GenBank/DDBJ whole genome shotgun (WGS) entry which is preliminary data.</text>
</comment>
<dbReference type="RefSeq" id="WP_377874040.1">
    <property type="nucleotide sequence ID" value="NZ_JBHMAY010000063.1"/>
</dbReference>
<feature type="region of interest" description="Disordered" evidence="1">
    <location>
        <begin position="49"/>
        <end position="79"/>
    </location>
</feature>
<feature type="compositionally biased region" description="Low complexity" evidence="1">
    <location>
        <begin position="56"/>
        <end position="71"/>
    </location>
</feature>
<dbReference type="Proteomes" id="UP001595764">
    <property type="component" value="Unassembled WGS sequence"/>
</dbReference>
<organism evidence="2 3">
    <name type="scientific">Amycolatopsis halotolerans</name>
    <dbReference type="NCBI Taxonomy" id="330083"/>
    <lineage>
        <taxon>Bacteria</taxon>
        <taxon>Bacillati</taxon>
        <taxon>Actinomycetota</taxon>
        <taxon>Actinomycetes</taxon>
        <taxon>Pseudonocardiales</taxon>
        <taxon>Pseudonocardiaceae</taxon>
        <taxon>Amycolatopsis</taxon>
    </lineage>
</organism>
<accession>A0ABV7QUA5</accession>
<dbReference type="Pfam" id="PF12079">
    <property type="entry name" value="DUF3558"/>
    <property type="match status" value="1"/>
</dbReference>
<name>A0ABV7QUA5_9PSEU</name>
<evidence type="ECO:0000256" key="1">
    <source>
        <dbReference type="SAM" id="MobiDB-lite"/>
    </source>
</evidence>
<evidence type="ECO:0000313" key="2">
    <source>
        <dbReference type="EMBL" id="MFC3516472.1"/>
    </source>
</evidence>
<reference evidence="3" key="1">
    <citation type="journal article" date="2019" name="Int. J. Syst. Evol. Microbiol.">
        <title>The Global Catalogue of Microorganisms (GCM) 10K type strain sequencing project: providing services to taxonomists for standard genome sequencing and annotation.</title>
        <authorList>
            <consortium name="The Broad Institute Genomics Platform"/>
            <consortium name="The Broad Institute Genome Sequencing Center for Infectious Disease"/>
            <person name="Wu L."/>
            <person name="Ma J."/>
        </authorList>
    </citation>
    <scope>NUCLEOTIDE SEQUENCE [LARGE SCALE GENOMIC DNA]</scope>
    <source>
        <strain evidence="3">CGMCC 4.7682</strain>
    </source>
</reference>
<proteinExistence type="predicted"/>
<dbReference type="InterPro" id="IPR024520">
    <property type="entry name" value="DUF3558"/>
</dbReference>
<gene>
    <name evidence="2" type="ORF">ACFORO_40350</name>
</gene>
<sequence>MASRIVLDVIRMRDADRSAATRPESVKPVAFAAAGSFLLLAVTACSTTPGTPVPATPESSSAPTSTARSVPKVSNPLDATKYEQNPCSLLSQTQATEVINSVRNRQGKGLVAPICTWYDDRDNSVGLGLLPNQGGLAAAYSNSDSESGYFEVAPDVNGYPAVFAGTTDDRKRGGCQIAVGIKDDETFTASVMLDKSFPGYNDPCSLAAKTAAAAVTTLKAGA</sequence>
<protein>
    <submittedName>
        <fullName evidence="2">DUF3558 domain-containing protein</fullName>
    </submittedName>
</protein>
<evidence type="ECO:0000313" key="3">
    <source>
        <dbReference type="Proteomes" id="UP001595764"/>
    </source>
</evidence>
<keyword evidence="3" id="KW-1185">Reference proteome</keyword>